<dbReference type="Gene3D" id="3.90.1720.10">
    <property type="entry name" value="endopeptidase domain like (from Nostoc punctiforme)"/>
    <property type="match status" value="1"/>
</dbReference>
<dbReference type="EMBL" id="JADPRT010000003">
    <property type="protein sequence ID" value="MBF9067845.1"/>
    <property type="molecule type" value="Genomic_DNA"/>
</dbReference>
<dbReference type="Pfam" id="PF00877">
    <property type="entry name" value="NLPC_P60"/>
    <property type="match status" value="1"/>
</dbReference>
<comment type="similarity">
    <text evidence="1">Belongs to the peptidase C40 family.</text>
</comment>
<keyword evidence="4" id="KW-0788">Thiol protease</keyword>
<proteinExistence type="inferred from homology"/>
<dbReference type="PANTHER" id="PTHR47359">
    <property type="entry name" value="PEPTIDOGLYCAN DL-ENDOPEPTIDASE CWLO"/>
    <property type="match status" value="1"/>
</dbReference>
<evidence type="ECO:0000313" key="8">
    <source>
        <dbReference type="Proteomes" id="UP000657385"/>
    </source>
</evidence>
<keyword evidence="2" id="KW-0645">Protease</keyword>
<organism evidence="7 8">
    <name type="scientific">Streptacidiphilus fuscans</name>
    <dbReference type="NCBI Taxonomy" id="2789292"/>
    <lineage>
        <taxon>Bacteria</taxon>
        <taxon>Bacillati</taxon>
        <taxon>Actinomycetota</taxon>
        <taxon>Actinomycetes</taxon>
        <taxon>Kitasatosporales</taxon>
        <taxon>Streptomycetaceae</taxon>
        <taxon>Streptacidiphilus</taxon>
    </lineage>
</organism>
<feature type="domain" description="NlpC/P60" evidence="6">
    <location>
        <begin position="230"/>
        <end position="344"/>
    </location>
</feature>
<evidence type="ECO:0000256" key="2">
    <source>
        <dbReference type="ARBA" id="ARBA00022670"/>
    </source>
</evidence>
<dbReference type="GO" id="GO:0008234">
    <property type="term" value="F:cysteine-type peptidase activity"/>
    <property type="evidence" value="ECO:0007669"/>
    <property type="project" value="UniProtKB-KW"/>
</dbReference>
<gene>
    <name evidence="7" type="ORF">I2501_07305</name>
</gene>
<sequence length="344" mass="35522">MASHQKHRKPRTSPLAGPAVRTAATLVTAAAASVVALTQPGQADPKPTPAQVKAQVDALYQQAEQATQQYDGATAAAEQLQAQAAQSQQEAARTDARIDQLTSGLDQMAATQYRNGTMDPQLQLLLSADPENYLQRAGDLSQALASQSDLLQQLAAQSRTLRSERAAADSRLAALKAEQARLAAAKAQIQEKLAAAQALLSALSAASLATVTQTGGTTTTPPGLADIPVSGRAAAAVAFARAQLGKPYVWGATGPNSYDCSGLIQAAWAAAGVALPRTTYEQIDAGTRIPVSDLQPGDLVFYYSGVSHVGMYVGGGEIIHAPHPGAAVEYAPVGEMPIVGAVRP</sequence>
<dbReference type="Proteomes" id="UP000657385">
    <property type="component" value="Unassembled WGS sequence"/>
</dbReference>
<feature type="coiled-coil region" evidence="5">
    <location>
        <begin position="56"/>
        <end position="97"/>
    </location>
</feature>
<accession>A0A931B6K1</accession>
<dbReference type="PANTHER" id="PTHR47359:SF3">
    <property type="entry name" value="NLP_P60 DOMAIN-CONTAINING PROTEIN-RELATED"/>
    <property type="match status" value="1"/>
</dbReference>
<keyword evidence="8" id="KW-1185">Reference proteome</keyword>
<evidence type="ECO:0000256" key="4">
    <source>
        <dbReference type="ARBA" id="ARBA00022807"/>
    </source>
</evidence>
<comment type="caution">
    <text evidence="7">The sequence shown here is derived from an EMBL/GenBank/DDBJ whole genome shotgun (WGS) entry which is preliminary data.</text>
</comment>
<evidence type="ECO:0000256" key="3">
    <source>
        <dbReference type="ARBA" id="ARBA00022801"/>
    </source>
</evidence>
<keyword evidence="3" id="KW-0378">Hydrolase</keyword>
<dbReference type="PROSITE" id="PS51935">
    <property type="entry name" value="NLPC_P60"/>
    <property type="match status" value="1"/>
</dbReference>
<name>A0A931B6K1_9ACTN</name>
<dbReference type="InterPro" id="IPR051794">
    <property type="entry name" value="PG_Endopeptidase_C40"/>
</dbReference>
<evidence type="ECO:0000313" key="7">
    <source>
        <dbReference type="EMBL" id="MBF9067845.1"/>
    </source>
</evidence>
<protein>
    <submittedName>
        <fullName evidence="7">C40 family peptidase</fullName>
    </submittedName>
</protein>
<keyword evidence="5" id="KW-0175">Coiled coil</keyword>
<reference evidence="7" key="1">
    <citation type="submission" date="2020-11" db="EMBL/GenBank/DDBJ databases">
        <title>Isolation and identification of active actinomycetes.</title>
        <authorList>
            <person name="Yu B."/>
        </authorList>
    </citation>
    <scope>NUCLEOTIDE SEQUENCE</scope>
    <source>
        <strain evidence="7">NEAU-YB345</strain>
    </source>
</reference>
<dbReference type="GO" id="GO:0006508">
    <property type="term" value="P:proteolysis"/>
    <property type="evidence" value="ECO:0007669"/>
    <property type="project" value="UniProtKB-KW"/>
</dbReference>
<evidence type="ECO:0000256" key="1">
    <source>
        <dbReference type="ARBA" id="ARBA00007074"/>
    </source>
</evidence>
<evidence type="ECO:0000256" key="5">
    <source>
        <dbReference type="SAM" id="Coils"/>
    </source>
</evidence>
<dbReference type="SUPFAM" id="SSF54001">
    <property type="entry name" value="Cysteine proteinases"/>
    <property type="match status" value="1"/>
</dbReference>
<dbReference type="InterPro" id="IPR000064">
    <property type="entry name" value="NLP_P60_dom"/>
</dbReference>
<dbReference type="RefSeq" id="WP_196193054.1">
    <property type="nucleotide sequence ID" value="NZ_JADPRT010000003.1"/>
</dbReference>
<dbReference type="InterPro" id="IPR038765">
    <property type="entry name" value="Papain-like_cys_pep_sf"/>
</dbReference>
<evidence type="ECO:0000259" key="6">
    <source>
        <dbReference type="PROSITE" id="PS51935"/>
    </source>
</evidence>
<feature type="coiled-coil region" evidence="5">
    <location>
        <begin position="158"/>
        <end position="206"/>
    </location>
</feature>
<dbReference type="AlphaFoldDB" id="A0A931B6K1"/>